<dbReference type="AlphaFoldDB" id="A0A131XQD1"/>
<evidence type="ECO:0000313" key="2">
    <source>
        <dbReference type="EMBL" id="JAP67896.1"/>
    </source>
</evidence>
<organism evidence="2">
    <name type="scientific">Hyalomma excavatum</name>
    <dbReference type="NCBI Taxonomy" id="257692"/>
    <lineage>
        <taxon>Eukaryota</taxon>
        <taxon>Metazoa</taxon>
        <taxon>Ecdysozoa</taxon>
        <taxon>Arthropoda</taxon>
        <taxon>Chelicerata</taxon>
        <taxon>Arachnida</taxon>
        <taxon>Acari</taxon>
        <taxon>Parasitiformes</taxon>
        <taxon>Ixodida</taxon>
        <taxon>Ixodoidea</taxon>
        <taxon>Ixodidae</taxon>
        <taxon>Hyalomminae</taxon>
        <taxon>Hyalomma</taxon>
    </lineage>
</organism>
<protein>
    <submittedName>
        <fullName evidence="2">Uncharacterized protein</fullName>
    </submittedName>
</protein>
<dbReference type="EMBL" id="GEFH01000685">
    <property type="protein sequence ID" value="JAP67896.1"/>
    <property type="molecule type" value="mRNA"/>
</dbReference>
<accession>A0A131XQD1</accession>
<reference evidence="2" key="1">
    <citation type="journal article" date="2017" name="Ticks Tick Borne Dis.">
        <title>An insight into the sialome of Hyalomma excavatum.</title>
        <authorList>
            <person name="Ribeiro J.M."/>
            <person name="Slovak M."/>
            <person name="Francischetti I.M."/>
        </authorList>
    </citation>
    <scope>NUCLEOTIDE SEQUENCE</scope>
    <source>
        <strain evidence="2">Samish</strain>
        <tissue evidence="2">Salivary glands</tissue>
    </source>
</reference>
<name>A0A131XQD1_9ACAR</name>
<feature type="signal peptide" evidence="1">
    <location>
        <begin position="1"/>
        <end position="21"/>
    </location>
</feature>
<keyword evidence="1" id="KW-0732">Signal</keyword>
<proteinExistence type="evidence at transcript level"/>
<evidence type="ECO:0000256" key="1">
    <source>
        <dbReference type="SAM" id="SignalP"/>
    </source>
</evidence>
<sequence length="215" mass="24871">MKHTTTVQEFLLLVFVKTGMLVRPNLTVEAQRYISALGKDIESWGLTADYEYWTNRTLPYDRYPITARVNSLWCGNEQTYDPMGKILSLRMTFRIADGIDSPFTAVFNATLPLIKLAGIQSKVYQIEFNNATRIDIRVKNPERSRKKVKGYITKCKFQARVDYAGYFAYKDRSGYHTVGVGNLQSLEKHLEMLADFYLEYFIQGTYEQRILVAVD</sequence>
<feature type="chain" id="PRO_5007284008" evidence="1">
    <location>
        <begin position="22"/>
        <end position="215"/>
    </location>
</feature>